<evidence type="ECO:0000256" key="6">
    <source>
        <dbReference type="ARBA" id="ARBA00023027"/>
    </source>
</evidence>
<reference evidence="15 16" key="1">
    <citation type="submission" date="2023-07" db="EMBL/GenBank/DDBJ databases">
        <title>Comparative genomics of wheat-associated soil bacteria to identify genetic determinants of phenazine resistance.</title>
        <authorList>
            <person name="Mouncey N."/>
        </authorList>
    </citation>
    <scope>NUCLEOTIDE SEQUENCE [LARGE SCALE GENOMIC DNA]</scope>
    <source>
        <strain evidence="15 16">W4I11</strain>
    </source>
</reference>
<evidence type="ECO:0000256" key="10">
    <source>
        <dbReference type="ARBA" id="ARBA00023239"/>
    </source>
</evidence>
<keyword evidence="16" id="KW-1185">Reference proteome</keyword>
<evidence type="ECO:0000256" key="9">
    <source>
        <dbReference type="ARBA" id="ARBA00023235"/>
    </source>
</evidence>
<dbReference type="InterPro" id="IPR036291">
    <property type="entry name" value="NAD(P)-bd_dom_sf"/>
</dbReference>
<comment type="caution">
    <text evidence="15">The sequence shown here is derived from an EMBL/GenBank/DDBJ whole genome shotgun (WGS) entry which is preliminary data.</text>
</comment>
<evidence type="ECO:0000256" key="12">
    <source>
        <dbReference type="ARBA" id="ARBA00049556"/>
    </source>
</evidence>
<dbReference type="Pfam" id="PF00725">
    <property type="entry name" value="3HCDH"/>
    <property type="match status" value="1"/>
</dbReference>
<evidence type="ECO:0000256" key="4">
    <source>
        <dbReference type="ARBA" id="ARBA00022963"/>
    </source>
</evidence>
<evidence type="ECO:0000256" key="11">
    <source>
        <dbReference type="ARBA" id="ARBA00023268"/>
    </source>
</evidence>
<organism evidence="15 16">
    <name type="scientific">Phyllobacterium ifriqiyense</name>
    <dbReference type="NCBI Taxonomy" id="314238"/>
    <lineage>
        <taxon>Bacteria</taxon>
        <taxon>Pseudomonadati</taxon>
        <taxon>Pseudomonadota</taxon>
        <taxon>Alphaproteobacteria</taxon>
        <taxon>Hyphomicrobiales</taxon>
        <taxon>Phyllobacteriaceae</taxon>
        <taxon>Phyllobacterium</taxon>
    </lineage>
</organism>
<evidence type="ECO:0000256" key="2">
    <source>
        <dbReference type="ARBA" id="ARBA00005005"/>
    </source>
</evidence>
<evidence type="ECO:0000256" key="5">
    <source>
        <dbReference type="ARBA" id="ARBA00023002"/>
    </source>
</evidence>
<comment type="subcellular location">
    <subcellularLocation>
        <location evidence="1">Peroxisome</location>
    </subcellularLocation>
</comment>
<keyword evidence="6" id="KW-0520">NAD</keyword>
<dbReference type="RefSeq" id="WP_307275599.1">
    <property type="nucleotide sequence ID" value="NZ_JAUSZT010000001.1"/>
</dbReference>
<dbReference type="InterPro" id="IPR029045">
    <property type="entry name" value="ClpP/crotonase-like_dom_sf"/>
</dbReference>
<gene>
    <name evidence="15" type="ORF">QFZ34_000180</name>
</gene>
<protein>
    <submittedName>
        <fullName evidence="15">3-hydroxyacyl-CoA dehydrogenase</fullName>
        <ecNumber evidence="15">1.1.1.35</ecNumber>
    </submittedName>
</protein>
<keyword evidence="9" id="KW-0413">Isomerase</keyword>
<evidence type="ECO:0000256" key="3">
    <source>
        <dbReference type="ARBA" id="ARBA00022832"/>
    </source>
</evidence>
<comment type="catalytic activity">
    <reaction evidence="12">
        <text>a (3S)-3-hydroxyacyl-CoA + NAD(+) = a 3-oxoacyl-CoA + NADH + H(+)</text>
        <dbReference type="Rhea" id="RHEA:22432"/>
        <dbReference type="ChEBI" id="CHEBI:15378"/>
        <dbReference type="ChEBI" id="CHEBI:57318"/>
        <dbReference type="ChEBI" id="CHEBI:57540"/>
        <dbReference type="ChEBI" id="CHEBI:57945"/>
        <dbReference type="ChEBI" id="CHEBI:90726"/>
        <dbReference type="EC" id="1.1.1.35"/>
    </reaction>
</comment>
<keyword evidence="5 15" id="KW-0560">Oxidoreductase</keyword>
<dbReference type="InterPro" id="IPR001753">
    <property type="entry name" value="Enoyl-CoA_hydra/iso"/>
</dbReference>
<dbReference type="Gene3D" id="1.10.1040.50">
    <property type="match status" value="1"/>
</dbReference>
<dbReference type="InterPro" id="IPR006108">
    <property type="entry name" value="3HC_DH_C"/>
</dbReference>
<dbReference type="Gene3D" id="3.40.50.720">
    <property type="entry name" value="NAD(P)-binding Rossmann-like Domain"/>
    <property type="match status" value="1"/>
</dbReference>
<keyword evidence="3" id="KW-0276">Fatty acid metabolism</keyword>
<dbReference type="Pfam" id="PF02737">
    <property type="entry name" value="3HCDH_N"/>
    <property type="match status" value="1"/>
</dbReference>
<evidence type="ECO:0000259" key="13">
    <source>
        <dbReference type="Pfam" id="PF00725"/>
    </source>
</evidence>
<comment type="pathway">
    <text evidence="2">Lipid metabolism; fatty acid beta-oxidation.</text>
</comment>
<keyword evidence="11" id="KW-0511">Multifunctional enzyme</keyword>
<keyword evidence="4" id="KW-0442">Lipid degradation</keyword>
<evidence type="ECO:0000256" key="8">
    <source>
        <dbReference type="ARBA" id="ARBA00023140"/>
    </source>
</evidence>
<feature type="domain" description="3-hydroxyacyl-CoA dehydrogenase NAD binding" evidence="14">
    <location>
        <begin position="289"/>
        <end position="464"/>
    </location>
</feature>
<keyword evidence="8" id="KW-0576">Peroxisome</keyword>
<proteinExistence type="predicted"/>
<dbReference type="EMBL" id="JAUSZT010000001">
    <property type="protein sequence ID" value="MDQ0995003.1"/>
    <property type="molecule type" value="Genomic_DNA"/>
</dbReference>
<name>A0ABU0S5M5_9HYPH</name>
<accession>A0ABU0S5M5</accession>
<keyword evidence="10" id="KW-0456">Lyase</keyword>
<dbReference type="SUPFAM" id="SSF48179">
    <property type="entry name" value="6-phosphogluconate dehydrogenase C-terminal domain-like"/>
    <property type="match status" value="2"/>
</dbReference>
<evidence type="ECO:0000256" key="7">
    <source>
        <dbReference type="ARBA" id="ARBA00023098"/>
    </source>
</evidence>
<dbReference type="Gene3D" id="3.90.226.10">
    <property type="entry name" value="2-enoyl-CoA Hydratase, Chain A, domain 1"/>
    <property type="match status" value="1"/>
</dbReference>
<evidence type="ECO:0000259" key="14">
    <source>
        <dbReference type="Pfam" id="PF02737"/>
    </source>
</evidence>
<keyword evidence="7" id="KW-0443">Lipid metabolism</keyword>
<dbReference type="GO" id="GO:0003857">
    <property type="term" value="F:(3S)-3-hydroxyacyl-CoA dehydrogenase (NAD+) activity"/>
    <property type="evidence" value="ECO:0007669"/>
    <property type="project" value="UniProtKB-EC"/>
</dbReference>
<dbReference type="InterPro" id="IPR006176">
    <property type="entry name" value="3-OHacyl-CoA_DH_NAD-bd"/>
</dbReference>
<feature type="domain" description="3-hydroxyacyl-CoA dehydrogenase C-terminal" evidence="13">
    <location>
        <begin position="470"/>
        <end position="563"/>
    </location>
</feature>
<dbReference type="Proteomes" id="UP001237780">
    <property type="component" value="Unassembled WGS sequence"/>
</dbReference>
<dbReference type="CDD" id="cd06558">
    <property type="entry name" value="crotonase-like"/>
    <property type="match status" value="1"/>
</dbReference>
<dbReference type="PANTHER" id="PTHR23309:SF51">
    <property type="entry name" value="3-HYDROXYACYL-COA DEHYDROGENASE-RELATED"/>
    <property type="match status" value="1"/>
</dbReference>
<dbReference type="SUPFAM" id="SSF51735">
    <property type="entry name" value="NAD(P)-binding Rossmann-fold domains"/>
    <property type="match status" value="1"/>
</dbReference>
<dbReference type="Pfam" id="PF00378">
    <property type="entry name" value="ECH_1"/>
    <property type="match status" value="1"/>
</dbReference>
<evidence type="ECO:0000313" key="16">
    <source>
        <dbReference type="Proteomes" id="UP001237780"/>
    </source>
</evidence>
<evidence type="ECO:0000313" key="15">
    <source>
        <dbReference type="EMBL" id="MDQ0995003.1"/>
    </source>
</evidence>
<dbReference type="InterPro" id="IPR008927">
    <property type="entry name" value="6-PGluconate_DH-like_C_sf"/>
</dbReference>
<evidence type="ECO:0000256" key="1">
    <source>
        <dbReference type="ARBA" id="ARBA00004275"/>
    </source>
</evidence>
<dbReference type="PANTHER" id="PTHR23309">
    <property type="entry name" value="3-HYDROXYACYL-COA DEHYROGENASE"/>
    <property type="match status" value="1"/>
</dbReference>
<dbReference type="EC" id="1.1.1.35" evidence="15"/>
<dbReference type="SUPFAM" id="SSF52096">
    <property type="entry name" value="ClpP/crotonase"/>
    <property type="match status" value="1"/>
</dbReference>
<sequence>MAVSWNRQDNIGLIWIDNPPVNATSHAVREGLAIALAEANADVAIQAIIIACKGKTFVAGADVKEFGTPPRAPFLNDLVQLIEDSAKPVIAALHGTVLGGGLEIALAAHGRIAALQTQLGLPEVKLGIIPGAGGTQRLPRLIGMPEAIDMVASGKRVSAAQALDLGMIDRISDNDLIQDAIAFAQILAGREPRRTGTLPVREFDGLAVDVQITAIEGKARGQISPGAAARSAFSAASLPIEQGLKRERGKFLELVNSEQAIALRYVFAAERLAAKVADLEGISPRFVQNVGIAGAGLMGAGIAVAFADAGYDITIVERDEPSMDLGRKRIEAIYDRMVKSGRIDIALKEQRLSRIGFHIDRAAFSQCDLVLEAVFDDLDVKQELFASLSSIVRADAILATNTSYLNPDAIASVIMNPSRFIGLHFFSPANIMRLVEVVRTKDIAPDVLAAGLAVTKRLGKLGIVSGVCEGFIGNRLFTAYRHQCDIMLEDGALPHEIDAAVEAYGFPMGPYAVTDLAGLDISWARRKRDAGKRDPAARYVTIADRLCEAGRFGQKAGKGYYAYDGGKKSVDPAVADLIATISDEKGITRRSFGQDEIMTNIIAGLVAEGDKLMNEGIAMRASDIDLVLINGYGYPAWRGGPMFQSGRH</sequence>